<accession>A0A7W8A989</accession>
<dbReference type="EMBL" id="JACHIN010000012">
    <property type="protein sequence ID" value="MBB5081959.1"/>
    <property type="molecule type" value="Genomic_DNA"/>
</dbReference>
<feature type="domain" description="Carboxylesterase type B" evidence="4">
    <location>
        <begin position="3"/>
        <end position="429"/>
    </location>
</feature>
<evidence type="ECO:0000256" key="1">
    <source>
        <dbReference type="ARBA" id="ARBA00005964"/>
    </source>
</evidence>
<dbReference type="PANTHER" id="PTHR43918">
    <property type="entry name" value="ACETYLCHOLINESTERASE"/>
    <property type="match status" value="1"/>
</dbReference>
<dbReference type="Proteomes" id="UP000568380">
    <property type="component" value="Unassembled WGS sequence"/>
</dbReference>
<dbReference type="AlphaFoldDB" id="A0A7W8A989"/>
<reference evidence="5 6" key="1">
    <citation type="submission" date="2020-08" db="EMBL/GenBank/DDBJ databases">
        <title>Genomic Encyclopedia of Type Strains, Phase IV (KMG-IV): sequencing the most valuable type-strain genomes for metagenomic binning, comparative biology and taxonomic classification.</title>
        <authorList>
            <person name="Goeker M."/>
        </authorList>
    </citation>
    <scope>NUCLEOTIDE SEQUENCE [LARGE SCALE GENOMIC DNA]</scope>
    <source>
        <strain evidence="5 6">DSM 45385</strain>
    </source>
</reference>
<dbReference type="InterPro" id="IPR050654">
    <property type="entry name" value="AChE-related_enzymes"/>
</dbReference>
<evidence type="ECO:0000259" key="4">
    <source>
        <dbReference type="Pfam" id="PF00135"/>
    </source>
</evidence>
<comment type="similarity">
    <text evidence="1 3">Belongs to the type-B carboxylesterase/lipase family.</text>
</comment>
<sequence>MDVIIRQGKVRGRSYDGVTAFLGIPYAEPPTGANRFRAPVPARGWDGVRDALEFGPTAPQRPYPEPIARFLPDDPIEGEGCLNLNVWTPSPVGSRPVMVWIHGGAFRNGSSARSMFDGRAFARDDVVLVSLNYRLGVDGFGFFPDVPANRGLLDQITALEWVRDNITAFGGDPGNVTVFGESAGSISVAALMDIDRARGLFQRAIMQSAAPAAVPPERGGEIVRRVARKLGVAPTAAAFSAVPVDRVLDAQERVNGLAGPGFHVVVDGELVRRQPVPDPRVSLMLGATSEEYRLWFVPTGRVDSMGPVMLRLAMRRMKIRGSILPAYRANRPQATPGELLGAMVTDQLLRVPLQSLADTRPANTWMYEFAWRSPVERLGAAHVMEVPFVFDTLHTDGARRLAGTGAPQPLADRMHAAWVRFARTGDPGWPSWDADKRPVMVFDHPVSCVVHDPRGDERRRWLS</sequence>
<protein>
    <recommendedName>
        <fullName evidence="3">Carboxylic ester hydrolase</fullName>
        <ecNumber evidence="3">3.1.1.-</ecNumber>
    </recommendedName>
</protein>
<evidence type="ECO:0000313" key="6">
    <source>
        <dbReference type="Proteomes" id="UP000568380"/>
    </source>
</evidence>
<dbReference type="PROSITE" id="PS00122">
    <property type="entry name" value="CARBOXYLESTERASE_B_1"/>
    <property type="match status" value="1"/>
</dbReference>
<keyword evidence="2 3" id="KW-0378">Hydrolase</keyword>
<dbReference type="GO" id="GO:0052689">
    <property type="term" value="F:carboxylic ester hydrolase activity"/>
    <property type="evidence" value="ECO:0007669"/>
    <property type="project" value="TreeGrafter"/>
</dbReference>
<dbReference type="Gene3D" id="3.40.50.1820">
    <property type="entry name" value="alpha/beta hydrolase"/>
    <property type="match status" value="1"/>
</dbReference>
<evidence type="ECO:0000313" key="5">
    <source>
        <dbReference type="EMBL" id="MBB5081959.1"/>
    </source>
</evidence>
<organism evidence="5 6">
    <name type="scientific">Nonomuraea endophytica</name>
    <dbReference type="NCBI Taxonomy" id="714136"/>
    <lineage>
        <taxon>Bacteria</taxon>
        <taxon>Bacillati</taxon>
        <taxon>Actinomycetota</taxon>
        <taxon>Actinomycetes</taxon>
        <taxon>Streptosporangiales</taxon>
        <taxon>Streptosporangiaceae</taxon>
        <taxon>Nonomuraea</taxon>
    </lineage>
</organism>
<dbReference type="RefSeq" id="WP_184969764.1">
    <property type="nucleotide sequence ID" value="NZ_JACHIN010000012.1"/>
</dbReference>
<evidence type="ECO:0000256" key="3">
    <source>
        <dbReference type="RuleBase" id="RU361235"/>
    </source>
</evidence>
<dbReference type="InterPro" id="IPR029058">
    <property type="entry name" value="AB_hydrolase_fold"/>
</dbReference>
<dbReference type="SUPFAM" id="SSF53474">
    <property type="entry name" value="alpha/beta-Hydrolases"/>
    <property type="match status" value="1"/>
</dbReference>
<comment type="caution">
    <text evidence="5">The sequence shown here is derived from an EMBL/GenBank/DDBJ whole genome shotgun (WGS) entry which is preliminary data.</text>
</comment>
<dbReference type="PANTHER" id="PTHR43918:SF4">
    <property type="entry name" value="CARBOXYLIC ESTER HYDROLASE"/>
    <property type="match status" value="1"/>
</dbReference>
<dbReference type="InterPro" id="IPR002018">
    <property type="entry name" value="CarbesteraseB"/>
</dbReference>
<proteinExistence type="inferred from homology"/>
<gene>
    <name evidence="5" type="ORF">HNR40_007454</name>
</gene>
<dbReference type="InterPro" id="IPR019826">
    <property type="entry name" value="Carboxylesterase_B_AS"/>
</dbReference>
<keyword evidence="6" id="KW-1185">Reference proteome</keyword>
<dbReference type="EC" id="3.1.1.-" evidence="3"/>
<dbReference type="Pfam" id="PF00135">
    <property type="entry name" value="COesterase"/>
    <property type="match status" value="1"/>
</dbReference>
<evidence type="ECO:0000256" key="2">
    <source>
        <dbReference type="ARBA" id="ARBA00022801"/>
    </source>
</evidence>
<name>A0A7W8A989_9ACTN</name>